<name>A0A972JIZ5_9GAMM</name>
<dbReference type="InterPro" id="IPR012477">
    <property type="entry name" value="Glyco_transf_52"/>
</dbReference>
<reference evidence="1" key="1">
    <citation type="submission" date="2020-04" db="EMBL/GenBank/DDBJ databases">
        <title>Description of Shewanella salipaludis sp. nov., isolated from a salt marsh.</title>
        <authorList>
            <person name="Park S."/>
            <person name="Yoon J.-H."/>
        </authorList>
    </citation>
    <scope>NUCLEOTIDE SEQUENCE</scope>
    <source>
        <strain evidence="1">SHSM-M6</strain>
    </source>
</reference>
<evidence type="ECO:0000313" key="1">
    <source>
        <dbReference type="EMBL" id="NMH65603.1"/>
    </source>
</evidence>
<dbReference type="Proteomes" id="UP000737113">
    <property type="component" value="Unassembled WGS sequence"/>
</dbReference>
<sequence length="313" mass="35405">MVVYEARNSKELLYSVILACSNVGREALILNLSSFTFPENIFDIRVLHIPYQTTMDKIRYHLFGYKFLSGVEHAFVFHDFSPIVRISFPMRPSLVEHGLVNYLEKEDIYGAMPIIPRFLSKLISGSVCGRNKKISSIYAHFPRALPSDIINKGVALDIIGKWSAMPLEVKAIVNSIFGYKSPESNFSLLVTQPIEIFDGISEKDKINIYTDVANTFSSNDGKLLLKRHPLETTQYSSYIKDAEMLEGEFPLELLMLNDIEKVNKVVTLFSSAVIPFIGLNEVVWLGGYRQDALVTASEMAKLPKLLMDMVTQY</sequence>
<dbReference type="EMBL" id="JAAXYH010000006">
    <property type="protein sequence ID" value="NMH65603.1"/>
    <property type="molecule type" value="Genomic_DNA"/>
</dbReference>
<protein>
    <submittedName>
        <fullName evidence="1">Uncharacterized protein</fullName>
    </submittedName>
</protein>
<dbReference type="Gene3D" id="3.40.50.11110">
    <property type="entry name" value="Sialyltransferase, C-terminal GT-B Rossman nucleotide-binding domain"/>
    <property type="match status" value="1"/>
</dbReference>
<dbReference type="Pfam" id="PF07922">
    <property type="entry name" value="Glyco_transf_52"/>
    <property type="match status" value="1"/>
</dbReference>
<gene>
    <name evidence="1" type="ORF">HC757_10505</name>
</gene>
<organism evidence="1 2">
    <name type="scientific">Shewanella salipaludis</name>
    <dbReference type="NCBI Taxonomy" id="2723052"/>
    <lineage>
        <taxon>Bacteria</taxon>
        <taxon>Pseudomonadati</taxon>
        <taxon>Pseudomonadota</taxon>
        <taxon>Gammaproteobacteria</taxon>
        <taxon>Alteromonadales</taxon>
        <taxon>Shewanellaceae</taxon>
        <taxon>Shewanella</taxon>
    </lineage>
</organism>
<comment type="caution">
    <text evidence="1">The sequence shown here is derived from an EMBL/GenBank/DDBJ whole genome shotgun (WGS) entry which is preliminary data.</text>
</comment>
<evidence type="ECO:0000313" key="2">
    <source>
        <dbReference type="Proteomes" id="UP000737113"/>
    </source>
</evidence>
<keyword evidence="2" id="KW-1185">Reference proteome</keyword>
<dbReference type="AlphaFoldDB" id="A0A972JIZ5"/>
<accession>A0A972JIZ5</accession>
<proteinExistence type="predicted"/>